<dbReference type="EMBL" id="JABSTQ010010739">
    <property type="protein sequence ID" value="KAG0418384.1"/>
    <property type="molecule type" value="Genomic_DNA"/>
</dbReference>
<evidence type="ECO:0000313" key="2">
    <source>
        <dbReference type="Proteomes" id="UP000805193"/>
    </source>
</evidence>
<sequence length="163" mass="18194">MYVFLGLSGFTDLLTIHRAPIPRDTDYCILLMAVCVEALTFHFHLHGRTSLNVHIHTLLVYTIVAEAACIAAEMARRRSILAALGRAFFGVVQGTWLVQIGFILYSPLPNATPWEENHEDMMLATAIYSWHIAGVLMYVGLIGVLAWLSCSWCKDADKNEDAL</sequence>
<reference evidence="1 2" key="1">
    <citation type="journal article" date="2020" name="Cell">
        <title>Large-Scale Comparative Analyses of Tick Genomes Elucidate Their Genetic Diversity and Vector Capacities.</title>
        <authorList>
            <consortium name="Tick Genome and Microbiome Consortium (TIGMIC)"/>
            <person name="Jia N."/>
            <person name="Wang J."/>
            <person name="Shi W."/>
            <person name="Du L."/>
            <person name="Sun Y."/>
            <person name="Zhan W."/>
            <person name="Jiang J.F."/>
            <person name="Wang Q."/>
            <person name="Zhang B."/>
            <person name="Ji P."/>
            <person name="Bell-Sakyi L."/>
            <person name="Cui X.M."/>
            <person name="Yuan T.T."/>
            <person name="Jiang B.G."/>
            <person name="Yang W.F."/>
            <person name="Lam T.T."/>
            <person name="Chang Q.C."/>
            <person name="Ding S.J."/>
            <person name="Wang X.J."/>
            <person name="Zhu J.G."/>
            <person name="Ruan X.D."/>
            <person name="Zhao L."/>
            <person name="Wei J.T."/>
            <person name="Ye R.Z."/>
            <person name="Que T.C."/>
            <person name="Du C.H."/>
            <person name="Zhou Y.H."/>
            <person name="Cheng J.X."/>
            <person name="Dai P.F."/>
            <person name="Guo W.B."/>
            <person name="Han X.H."/>
            <person name="Huang E.J."/>
            <person name="Li L.F."/>
            <person name="Wei W."/>
            <person name="Gao Y.C."/>
            <person name="Liu J.Z."/>
            <person name="Shao H.Z."/>
            <person name="Wang X."/>
            <person name="Wang C.C."/>
            <person name="Yang T.C."/>
            <person name="Huo Q.B."/>
            <person name="Li W."/>
            <person name="Chen H.Y."/>
            <person name="Chen S.E."/>
            <person name="Zhou L.G."/>
            <person name="Ni X.B."/>
            <person name="Tian J.H."/>
            <person name="Sheng Y."/>
            <person name="Liu T."/>
            <person name="Pan Y.S."/>
            <person name="Xia L.Y."/>
            <person name="Li J."/>
            <person name="Zhao F."/>
            <person name="Cao W.C."/>
        </authorList>
    </citation>
    <scope>NUCLEOTIDE SEQUENCE [LARGE SCALE GENOMIC DNA]</scope>
    <source>
        <strain evidence="1">Iper-2018</strain>
    </source>
</reference>
<comment type="caution">
    <text evidence="1">The sequence shown here is derived from an EMBL/GenBank/DDBJ whole genome shotgun (WGS) entry which is preliminary data.</text>
</comment>
<organism evidence="1 2">
    <name type="scientific">Ixodes persulcatus</name>
    <name type="common">Taiga tick</name>
    <dbReference type="NCBI Taxonomy" id="34615"/>
    <lineage>
        <taxon>Eukaryota</taxon>
        <taxon>Metazoa</taxon>
        <taxon>Ecdysozoa</taxon>
        <taxon>Arthropoda</taxon>
        <taxon>Chelicerata</taxon>
        <taxon>Arachnida</taxon>
        <taxon>Acari</taxon>
        <taxon>Parasitiformes</taxon>
        <taxon>Ixodida</taxon>
        <taxon>Ixodoidea</taxon>
        <taxon>Ixodidae</taxon>
        <taxon>Ixodinae</taxon>
        <taxon>Ixodes</taxon>
    </lineage>
</organism>
<dbReference type="Proteomes" id="UP000805193">
    <property type="component" value="Unassembled WGS sequence"/>
</dbReference>
<keyword evidence="2" id="KW-1185">Reference proteome</keyword>
<name>A0AC60PEQ4_IXOPE</name>
<gene>
    <name evidence="1" type="ORF">HPB47_004906</name>
</gene>
<protein>
    <submittedName>
        <fullName evidence="1">Uncharacterized protein</fullName>
    </submittedName>
</protein>
<proteinExistence type="predicted"/>
<accession>A0AC60PEQ4</accession>
<evidence type="ECO:0000313" key="1">
    <source>
        <dbReference type="EMBL" id="KAG0418384.1"/>
    </source>
</evidence>